<keyword evidence="2" id="KW-0808">Transferase</keyword>
<keyword evidence="10" id="KW-0812">Transmembrane</keyword>
<feature type="domain" description="Roc" evidence="12">
    <location>
        <begin position="54"/>
        <end position="619"/>
    </location>
</feature>
<dbReference type="EC" id="2.7.11.1" evidence="1"/>
<dbReference type="Gene3D" id="3.40.50.300">
    <property type="entry name" value="P-loop containing nucleotide triphosphate hydrolases"/>
    <property type="match status" value="2"/>
</dbReference>
<evidence type="ECO:0000256" key="4">
    <source>
        <dbReference type="ARBA" id="ARBA00022741"/>
    </source>
</evidence>
<evidence type="ECO:0000256" key="6">
    <source>
        <dbReference type="ARBA" id="ARBA00022840"/>
    </source>
</evidence>
<dbReference type="PANTHER" id="PTHR12449">
    <property type="entry name" value="DEATH DOMAIN-CONTAINING PROTEIN"/>
    <property type="match status" value="1"/>
</dbReference>
<keyword evidence="4" id="KW-0547">Nucleotide-binding</keyword>
<dbReference type="InterPro" id="IPR036388">
    <property type="entry name" value="WH-like_DNA-bd_sf"/>
</dbReference>
<dbReference type="OMA" id="VFVWCSI"/>
<dbReference type="RefSeq" id="XP_022107659.1">
    <property type="nucleotide sequence ID" value="XM_022251967.1"/>
</dbReference>
<feature type="transmembrane region" description="Helical" evidence="10">
    <location>
        <begin position="171"/>
        <end position="192"/>
    </location>
</feature>
<dbReference type="PANTHER" id="PTHR12449:SF18">
    <property type="entry name" value="DEATH DOMAIN-CONTAINING PROTEIN"/>
    <property type="match status" value="1"/>
</dbReference>
<reference evidence="14" key="1">
    <citation type="submission" date="2025-08" db="UniProtKB">
        <authorList>
            <consortium name="RefSeq"/>
        </authorList>
    </citation>
    <scope>IDENTIFICATION</scope>
</reference>
<feature type="transmembrane region" description="Helical" evidence="10">
    <location>
        <begin position="344"/>
        <end position="362"/>
    </location>
</feature>
<evidence type="ECO:0000256" key="7">
    <source>
        <dbReference type="ARBA" id="ARBA00047899"/>
    </source>
</evidence>
<dbReference type="InterPro" id="IPR032171">
    <property type="entry name" value="COR-A"/>
</dbReference>
<keyword evidence="5" id="KW-0418">Kinase</keyword>
<dbReference type="Proteomes" id="UP000694845">
    <property type="component" value="Unplaced"/>
</dbReference>
<organism evidence="13 14">
    <name type="scientific">Acanthaster planci</name>
    <name type="common">Crown-of-thorns starfish</name>
    <dbReference type="NCBI Taxonomy" id="133434"/>
    <lineage>
        <taxon>Eukaryota</taxon>
        <taxon>Metazoa</taxon>
        <taxon>Echinodermata</taxon>
        <taxon>Eleutherozoa</taxon>
        <taxon>Asterozoa</taxon>
        <taxon>Asteroidea</taxon>
        <taxon>Valvatacea</taxon>
        <taxon>Valvatida</taxon>
        <taxon>Acanthasteridae</taxon>
        <taxon>Acanthaster</taxon>
    </lineage>
</organism>
<dbReference type="GeneID" id="110988463"/>
<evidence type="ECO:0000259" key="12">
    <source>
        <dbReference type="PROSITE" id="PS51424"/>
    </source>
</evidence>
<dbReference type="AlphaFoldDB" id="A0A8B7ZQI3"/>
<dbReference type="OrthoDB" id="5986286at2759"/>
<keyword evidence="10" id="KW-1133">Transmembrane helix</keyword>
<dbReference type="PROSITE" id="PS51424">
    <property type="entry name" value="ROC"/>
    <property type="match status" value="1"/>
</dbReference>
<dbReference type="Gene3D" id="1.10.10.10">
    <property type="entry name" value="Winged helix-like DNA-binding domain superfamily/Winged helix DNA-binding domain"/>
    <property type="match status" value="1"/>
</dbReference>
<evidence type="ECO:0000256" key="3">
    <source>
        <dbReference type="ARBA" id="ARBA00022737"/>
    </source>
</evidence>
<dbReference type="Gene3D" id="1.10.533.10">
    <property type="entry name" value="Death Domain, Fas"/>
    <property type="match status" value="1"/>
</dbReference>
<proteinExistence type="predicted"/>
<evidence type="ECO:0000259" key="11">
    <source>
        <dbReference type="PROSITE" id="PS50017"/>
    </source>
</evidence>
<keyword evidence="3" id="KW-0677">Repeat</keyword>
<feature type="transmembrane region" description="Helical" evidence="10">
    <location>
        <begin position="252"/>
        <end position="272"/>
    </location>
</feature>
<dbReference type="GO" id="GO:0005524">
    <property type="term" value="F:ATP binding"/>
    <property type="evidence" value="ECO:0007669"/>
    <property type="project" value="UniProtKB-KW"/>
</dbReference>
<feature type="transmembrane region" description="Helical" evidence="10">
    <location>
        <begin position="312"/>
        <end position="332"/>
    </location>
</feature>
<dbReference type="Pfam" id="PF16095">
    <property type="entry name" value="COR-A"/>
    <property type="match status" value="1"/>
</dbReference>
<evidence type="ECO:0000256" key="10">
    <source>
        <dbReference type="SAM" id="Phobius"/>
    </source>
</evidence>
<keyword evidence="10" id="KW-0472">Membrane</keyword>
<keyword evidence="6" id="KW-0067">ATP-binding</keyword>
<dbReference type="InterPro" id="IPR020859">
    <property type="entry name" value="ROC"/>
</dbReference>
<dbReference type="InterPro" id="IPR000488">
    <property type="entry name" value="Death_dom"/>
</dbReference>
<evidence type="ECO:0000313" key="14">
    <source>
        <dbReference type="RefSeq" id="XP_022107659.1"/>
    </source>
</evidence>
<accession>A0A8B7ZQI3</accession>
<dbReference type="GO" id="GO:0016301">
    <property type="term" value="F:kinase activity"/>
    <property type="evidence" value="ECO:0007669"/>
    <property type="project" value="UniProtKB-KW"/>
</dbReference>
<dbReference type="SUPFAM" id="SSF47986">
    <property type="entry name" value="DEATH domain"/>
    <property type="match status" value="1"/>
</dbReference>
<dbReference type="PROSITE" id="PS50017">
    <property type="entry name" value="DEATH_DOMAIN"/>
    <property type="match status" value="1"/>
</dbReference>
<feature type="domain" description="Death" evidence="11">
    <location>
        <begin position="1030"/>
        <end position="1080"/>
    </location>
</feature>
<comment type="catalytic activity">
    <reaction evidence="7">
        <text>L-threonyl-[protein] + ATP = O-phospho-L-threonyl-[protein] + ADP + H(+)</text>
        <dbReference type="Rhea" id="RHEA:46608"/>
        <dbReference type="Rhea" id="RHEA-COMP:11060"/>
        <dbReference type="Rhea" id="RHEA-COMP:11605"/>
        <dbReference type="ChEBI" id="CHEBI:15378"/>
        <dbReference type="ChEBI" id="CHEBI:30013"/>
        <dbReference type="ChEBI" id="CHEBI:30616"/>
        <dbReference type="ChEBI" id="CHEBI:61977"/>
        <dbReference type="ChEBI" id="CHEBI:456216"/>
        <dbReference type="EC" id="2.7.11.1"/>
    </reaction>
</comment>
<keyword evidence="13" id="KW-1185">Reference proteome</keyword>
<feature type="transmembrane region" description="Helical" evidence="10">
    <location>
        <begin position="212"/>
        <end position="232"/>
    </location>
</feature>
<sequence>MESRKRLSSVGQGSSIVEKVLSGLSDFGTRSLNLSVMVNDPSLKEAYTTAQTNGRLPTNRARVLILGEPRAGKTSLLNRLMGREFDIREQPTEGIETRMCHVTNVDKQWNESEEAKADDIRECASAAAVLGEVSSGGPEIDENSNRKAFKPAQTSPAPEPCYPSLAHLMKIAAQLILAVVVVFTLGIFQYGYVVFVWCSIAVTSLSVDYNNAYRFATSMSLVCALFEAMMRIGHPLEVLACKEDDNNSRQDVIYFIVKNIMLNMLNTLMVGLGNGLGFRTGIAVAFSACVHPAETNLTLDTVVEGLKTSWKMFLLGGVYGVGGVIGLGWYKYCTSDNRLHKSRAAICWGFGVLLLGLSSEGGCNYRPYWFIFLNGFAMTLVGTWGAIFGRRTVLKYGFEASYLTKKMVGFLIGLYLAHMCGWSLRVPNASLPSLALYVLSITAHPLFDLHTTYKIWRAKQVFPIKLMRAKMKAVLKGHPVLETKLSLWDFAGDTLYHCTHHIFMPDRALYVIVFNLQAAVSDEEGQLQKLLFWLHSVCAHARHPDAVVIIVGTHKESVSEANRTRITNELHRRIASPFCHRLVLNPLNDKPLFLVENSQPIDEDFKQLRAEIFRRVESAEYAQEKYPIKYLHFYREIQRHRKRAEKAANVMTLDQIRDLAREICDVTNEKDLKNMLKFFCEAGEIIHKDKDDVLRQYVVLDPQFLVDVMKKLVQVPRGSRRSHRFAVDWRNYENSGIITEGLLQHIYGDMCHLVPLLTKLLQAYDLMCPVMPVLNPHSSQKSFLVPAMLCPYQGEPTEFWQPTEKEEVFYFDFDFFDPSTVYYRLLTRCLTHACVDKFDSSSKPLIFADRCRFHIGAKFVFKLQLERRSRQQMLLSVTVLAFEEQHPASHLLRFLLNVVRSIVARDYPHLCFTFGPRCPYCVHKVTSDQSKEIMSEDSCGNNNRHEAKIHVLKISGHDQAFPTTSPAVMLCGQNRYEWMLTGCKSQDIQRSSSSRPQKVTFTIKTAITKLPPGIFHKVCQMLDIFPDTRNWKTLAGELGKDVESVAVLDSERVGSPTECLLREWAAIGGDVTVGDLLEVLGRPSLERMDIMQEIRSQMTPH</sequence>
<evidence type="ECO:0000256" key="2">
    <source>
        <dbReference type="ARBA" id="ARBA00022679"/>
    </source>
</evidence>
<feature type="region of interest" description="Disordered" evidence="9">
    <location>
        <begin position="135"/>
        <end position="155"/>
    </location>
</feature>
<evidence type="ECO:0000256" key="8">
    <source>
        <dbReference type="ARBA" id="ARBA00048679"/>
    </source>
</evidence>
<dbReference type="GO" id="GO:0007165">
    <property type="term" value="P:signal transduction"/>
    <property type="evidence" value="ECO:0007669"/>
    <property type="project" value="InterPro"/>
</dbReference>
<feature type="transmembrane region" description="Helical" evidence="10">
    <location>
        <begin position="368"/>
        <end position="387"/>
    </location>
</feature>
<dbReference type="SUPFAM" id="SSF52540">
    <property type="entry name" value="P-loop containing nucleoside triphosphate hydrolases"/>
    <property type="match status" value="2"/>
</dbReference>
<protein>
    <recommendedName>
        <fullName evidence="1">non-specific serine/threonine protein kinase</fullName>
        <ecNumber evidence="1">2.7.11.1</ecNumber>
    </recommendedName>
</protein>
<dbReference type="Pfam" id="PF08477">
    <property type="entry name" value="Roc"/>
    <property type="match status" value="2"/>
</dbReference>
<dbReference type="InterPro" id="IPR011029">
    <property type="entry name" value="DEATH-like_dom_sf"/>
</dbReference>
<feature type="transmembrane region" description="Helical" evidence="10">
    <location>
        <begin position="407"/>
        <end position="424"/>
    </location>
</feature>
<dbReference type="KEGG" id="aplc:110988463"/>
<evidence type="ECO:0000256" key="9">
    <source>
        <dbReference type="SAM" id="MobiDB-lite"/>
    </source>
</evidence>
<name>A0A8B7ZQI3_ACAPL</name>
<evidence type="ECO:0000256" key="5">
    <source>
        <dbReference type="ARBA" id="ARBA00022777"/>
    </source>
</evidence>
<comment type="catalytic activity">
    <reaction evidence="8">
        <text>L-seryl-[protein] + ATP = O-phospho-L-seryl-[protein] + ADP + H(+)</text>
        <dbReference type="Rhea" id="RHEA:17989"/>
        <dbReference type="Rhea" id="RHEA-COMP:9863"/>
        <dbReference type="Rhea" id="RHEA-COMP:11604"/>
        <dbReference type="ChEBI" id="CHEBI:15378"/>
        <dbReference type="ChEBI" id="CHEBI:29999"/>
        <dbReference type="ChEBI" id="CHEBI:30616"/>
        <dbReference type="ChEBI" id="CHEBI:83421"/>
        <dbReference type="ChEBI" id="CHEBI:456216"/>
        <dbReference type="EC" id="2.7.11.1"/>
    </reaction>
</comment>
<dbReference type="SMART" id="SM00005">
    <property type="entry name" value="DEATH"/>
    <property type="match status" value="1"/>
</dbReference>
<gene>
    <name evidence="14" type="primary">LOC110988463</name>
</gene>
<evidence type="ECO:0000313" key="13">
    <source>
        <dbReference type="Proteomes" id="UP000694845"/>
    </source>
</evidence>
<dbReference type="InterPro" id="IPR039788">
    <property type="entry name" value="NOL4/NOL4L"/>
</dbReference>
<evidence type="ECO:0000256" key="1">
    <source>
        <dbReference type="ARBA" id="ARBA00012513"/>
    </source>
</evidence>
<dbReference type="InterPro" id="IPR027417">
    <property type="entry name" value="P-loop_NTPase"/>
</dbReference>